<reference evidence="2" key="1">
    <citation type="submission" date="2021-11" db="EMBL/GenBank/DDBJ databases">
        <title>Cultivation dependent microbiological survey of springs from the worlds oldest radium mine currently devoted to the extraction of radon-saturated water.</title>
        <authorList>
            <person name="Kapinusova G."/>
            <person name="Smrhova T."/>
            <person name="Strejcek M."/>
            <person name="Suman J."/>
            <person name="Jani K."/>
            <person name="Pajer P."/>
            <person name="Uhlik O."/>
        </authorList>
    </citation>
    <scope>NUCLEOTIDE SEQUENCE [LARGE SCALE GENOMIC DNA]</scope>
    <source>
        <strain evidence="2">J379</strain>
    </source>
</reference>
<sequence length="55" mass="6186">MSTSTAHPRYVLLPTAAGARESEAKVRRYRLARLRIASLRSDANGPFAHLKRSYD</sequence>
<dbReference type="Proteomes" id="UP001058860">
    <property type="component" value="Chromosome"/>
</dbReference>
<proteinExistence type="predicted"/>
<organism evidence="1 2">
    <name type="scientific">Svornostia abyssi</name>
    <dbReference type="NCBI Taxonomy" id="2898438"/>
    <lineage>
        <taxon>Bacteria</taxon>
        <taxon>Bacillati</taxon>
        <taxon>Actinomycetota</taxon>
        <taxon>Thermoleophilia</taxon>
        <taxon>Solirubrobacterales</taxon>
        <taxon>Baekduiaceae</taxon>
        <taxon>Svornostia</taxon>
    </lineage>
</organism>
<dbReference type="EMBL" id="CP088295">
    <property type="protein sequence ID" value="UUY02272.1"/>
    <property type="molecule type" value="Genomic_DNA"/>
</dbReference>
<dbReference type="RefSeq" id="WP_353862805.1">
    <property type="nucleotide sequence ID" value="NZ_CP088295.1"/>
</dbReference>
<evidence type="ECO:0000313" key="1">
    <source>
        <dbReference type="EMBL" id="UUY02272.1"/>
    </source>
</evidence>
<name>A0ABY5PCR6_9ACTN</name>
<accession>A0ABY5PCR6</accession>
<gene>
    <name evidence="1" type="ORF">LRS13_16330</name>
</gene>
<keyword evidence="2" id="KW-1185">Reference proteome</keyword>
<evidence type="ECO:0000313" key="2">
    <source>
        <dbReference type="Proteomes" id="UP001058860"/>
    </source>
</evidence>
<protein>
    <submittedName>
        <fullName evidence="1">Uncharacterized protein</fullName>
    </submittedName>
</protein>